<dbReference type="AlphaFoldDB" id="A0A1I7WM82"/>
<evidence type="ECO:0000256" key="1">
    <source>
        <dbReference type="SAM" id="Phobius"/>
    </source>
</evidence>
<feature type="transmembrane region" description="Helical" evidence="1">
    <location>
        <begin position="132"/>
        <end position="153"/>
    </location>
</feature>
<organism evidence="2 3">
    <name type="scientific">Heterorhabditis bacteriophora</name>
    <name type="common">Entomopathogenic nematode worm</name>
    <dbReference type="NCBI Taxonomy" id="37862"/>
    <lineage>
        <taxon>Eukaryota</taxon>
        <taxon>Metazoa</taxon>
        <taxon>Ecdysozoa</taxon>
        <taxon>Nematoda</taxon>
        <taxon>Chromadorea</taxon>
        <taxon>Rhabditida</taxon>
        <taxon>Rhabditina</taxon>
        <taxon>Rhabditomorpha</taxon>
        <taxon>Strongyloidea</taxon>
        <taxon>Heterorhabditidae</taxon>
        <taxon>Heterorhabditis</taxon>
    </lineage>
</organism>
<dbReference type="Pfam" id="PF10318">
    <property type="entry name" value="7TM_GPCR_Srh"/>
    <property type="match status" value="1"/>
</dbReference>
<feature type="transmembrane region" description="Helical" evidence="1">
    <location>
        <begin position="203"/>
        <end position="222"/>
    </location>
</feature>
<feature type="transmembrane region" description="Helical" evidence="1">
    <location>
        <begin position="369"/>
        <end position="387"/>
    </location>
</feature>
<name>A0A1I7WM82_HETBA</name>
<reference evidence="3" key="1">
    <citation type="submission" date="2016-11" db="UniProtKB">
        <authorList>
            <consortium name="WormBaseParasite"/>
        </authorList>
    </citation>
    <scope>IDENTIFICATION</scope>
</reference>
<evidence type="ECO:0000313" key="2">
    <source>
        <dbReference type="Proteomes" id="UP000095283"/>
    </source>
</evidence>
<dbReference type="WBParaSite" id="Hba_06262">
    <property type="protein sequence ID" value="Hba_06262"/>
    <property type="gene ID" value="Hba_06262"/>
</dbReference>
<keyword evidence="1" id="KW-0472">Membrane</keyword>
<feature type="transmembrane region" description="Helical" evidence="1">
    <location>
        <begin position="234"/>
        <end position="253"/>
    </location>
</feature>
<keyword evidence="1" id="KW-1133">Transmembrane helix</keyword>
<dbReference type="Proteomes" id="UP000095283">
    <property type="component" value="Unplaced"/>
</dbReference>
<dbReference type="InterPro" id="IPR019422">
    <property type="entry name" value="7TM_GPCR_serpentine_rcpt_Srh"/>
</dbReference>
<keyword evidence="1" id="KW-0812">Transmembrane</keyword>
<proteinExistence type="predicted"/>
<sequence length="410" mass="48304">MDNFTLFDSHNDALLLFYNINGKWLQNTMTVSVLEYLHIRMCSLENFKYTSLLILAYRAIPNVESHNFHTVSSLQFIAFQLTDVDPSLWPELLRKTIFTYTVIFKQYPEAMELLKIPNIYYVPPTRTLEVNFAIDILVLCLLGRNIFSSLRIIYKFNFRSYRLRTHWSRKKFLRAQIIQNELVLISLLKAIHRLSFVNSQRTVAAPFVFVFIPVVIFYIRVLDSRLGLQILNDILTMMISAYSSVATIFLIFFNAPYRKFLSEKLRNFVSCFFILLKESKYIQLSLQMNFSYIHYSESLLMLFTLFVLFSITNYFIYNYSNYFKYVGYGNAKLGKTTKDKEGSYVIHFQGDVQYLNSLAYLLVPADTNMGLHFQLVFLFTILAKRIVYKRTRDTLRGVLFHPNTTDLIMK</sequence>
<evidence type="ECO:0000313" key="3">
    <source>
        <dbReference type="WBParaSite" id="Hba_06262"/>
    </source>
</evidence>
<protein>
    <submittedName>
        <fullName evidence="3">G protein-coupled receptor</fullName>
    </submittedName>
</protein>
<accession>A0A1I7WM82</accession>
<feature type="transmembrane region" description="Helical" evidence="1">
    <location>
        <begin position="298"/>
        <end position="317"/>
    </location>
</feature>
<keyword evidence="2" id="KW-1185">Reference proteome</keyword>